<dbReference type="InterPro" id="IPR003615">
    <property type="entry name" value="HNH_nuc"/>
</dbReference>
<reference evidence="2 3" key="1">
    <citation type="submission" date="2017-01" db="EMBL/GenBank/DDBJ databases">
        <title>Genome Sequencing of a Marine Spirillum, Oceanospirillum multiglobuliferum ATCC 33336, from Japan.</title>
        <authorList>
            <person name="Carney J.G."/>
            <person name="Trachtenberg A.M."/>
            <person name="Rheaume B.A."/>
            <person name="Linnane J.D."/>
            <person name="Pitts N.L."/>
            <person name="Mykles D.L."/>
            <person name="Maclea K.S."/>
        </authorList>
    </citation>
    <scope>NUCLEOTIDE SEQUENCE [LARGE SCALE GENOMIC DNA]</scope>
    <source>
        <strain evidence="2 3">ATCC 33336</strain>
    </source>
</reference>
<dbReference type="Proteomes" id="UP000191418">
    <property type="component" value="Unassembled WGS sequence"/>
</dbReference>
<feature type="domain" description="HNH nuclease" evidence="1">
    <location>
        <begin position="200"/>
        <end position="253"/>
    </location>
</feature>
<proteinExistence type="predicted"/>
<evidence type="ECO:0000313" key="3">
    <source>
        <dbReference type="Proteomes" id="UP000191418"/>
    </source>
</evidence>
<evidence type="ECO:0000259" key="1">
    <source>
        <dbReference type="SMART" id="SM00507"/>
    </source>
</evidence>
<comment type="caution">
    <text evidence="2">The sequence shown here is derived from an EMBL/GenBank/DDBJ whole genome shotgun (WGS) entry which is preliminary data.</text>
</comment>
<gene>
    <name evidence="2" type="ORF">BTE48_01670</name>
</gene>
<accession>A0A1T4LJM0</accession>
<dbReference type="CDD" id="cd00085">
    <property type="entry name" value="HNHc"/>
    <property type="match status" value="1"/>
</dbReference>
<sequence>MKLKADFSALWQNVKKMGEYEADFDIDMSSASDLKLDQELSSTAGLDITLDDLSTQNGVLSVRGRQVLLFIPDHGGNIEAVISGQNIGNRFHVADCSTLDKMRRQNRFDRYKATYNTSGKFEIFGTSYYGGSNRTAEVELAVCKNCLNYLNYNGYRQDRDRVFSKFSIAEFLSTYSTLFKSMPDRPAMIDEGGYSDDWSQISANYRRLKNYQCESCLVILTNNKGLLHTHHINGNKRQNSTDNLMSLCIDCHRKQPKHEYMRVKHNDMLQINKLRKEQGLIHNRNWTEVRKMADKAFEGLLYQYESAGKAMPVVHYDLMSSANEYITTLDLAWPKHKLGISVNDLATEKAKSLGWKVLSIGEALRA</sequence>
<dbReference type="STRING" id="64969.SAMN02745127_00501"/>
<evidence type="ECO:0000313" key="2">
    <source>
        <dbReference type="EMBL" id="OPX56635.1"/>
    </source>
</evidence>
<keyword evidence="3" id="KW-1185">Reference proteome</keyword>
<protein>
    <recommendedName>
        <fullName evidence="1">HNH nuclease domain-containing protein</fullName>
    </recommendedName>
</protein>
<name>A0A1T4LJM0_9GAMM</name>
<dbReference type="EMBL" id="MTSM01000002">
    <property type="protein sequence ID" value="OPX56635.1"/>
    <property type="molecule type" value="Genomic_DNA"/>
</dbReference>
<dbReference type="SMART" id="SM00507">
    <property type="entry name" value="HNHc"/>
    <property type="match status" value="1"/>
</dbReference>
<dbReference type="RefSeq" id="WP_078744106.1">
    <property type="nucleotide sequence ID" value="NZ_FUXG01000002.1"/>
</dbReference>
<organism evidence="2 3">
    <name type="scientific">Oceanospirillum multiglobuliferum</name>
    <dbReference type="NCBI Taxonomy" id="64969"/>
    <lineage>
        <taxon>Bacteria</taxon>
        <taxon>Pseudomonadati</taxon>
        <taxon>Pseudomonadota</taxon>
        <taxon>Gammaproteobacteria</taxon>
        <taxon>Oceanospirillales</taxon>
        <taxon>Oceanospirillaceae</taxon>
        <taxon>Oceanospirillum</taxon>
    </lineage>
</organism>
<dbReference type="AlphaFoldDB" id="A0A1T4LJM0"/>
<dbReference type="OrthoDB" id="9815372at2"/>